<sequence>MWWPNFIFRVPAALSPSSCHNGSKSLEEYTLSYSVWPRVLRIMVWVPIPPWIRRAGYNRYRVSNILKLALSACLENGVPVEPRFIVMRSLSTKSSNTSN</sequence>
<keyword evidence="5" id="KW-1185">Reference proteome</keyword>
<name>A0A4Y2KEU8_ARAVE</name>
<proteinExistence type="predicted"/>
<evidence type="ECO:0000313" key="1">
    <source>
        <dbReference type="EMBL" id="GBN00499.1"/>
    </source>
</evidence>
<dbReference type="AlphaFoldDB" id="A0A4Y2KEU8"/>
<organism evidence="1 5">
    <name type="scientific">Araneus ventricosus</name>
    <name type="common">Orbweaver spider</name>
    <name type="synonym">Epeira ventricosa</name>
    <dbReference type="NCBI Taxonomy" id="182803"/>
    <lineage>
        <taxon>Eukaryota</taxon>
        <taxon>Metazoa</taxon>
        <taxon>Ecdysozoa</taxon>
        <taxon>Arthropoda</taxon>
        <taxon>Chelicerata</taxon>
        <taxon>Arachnida</taxon>
        <taxon>Araneae</taxon>
        <taxon>Araneomorphae</taxon>
        <taxon>Entelegynae</taxon>
        <taxon>Araneoidea</taxon>
        <taxon>Araneidae</taxon>
        <taxon>Araneus</taxon>
    </lineage>
</organism>
<evidence type="ECO:0000313" key="4">
    <source>
        <dbReference type="EMBL" id="GBN00547.1"/>
    </source>
</evidence>
<reference evidence="1 5" key="1">
    <citation type="journal article" date="2019" name="Sci. Rep.">
        <title>Orb-weaving spider Araneus ventricosus genome elucidates the spidroin gene catalogue.</title>
        <authorList>
            <person name="Kono N."/>
            <person name="Nakamura H."/>
            <person name="Ohtoshi R."/>
            <person name="Moran D.A.P."/>
            <person name="Shinohara A."/>
            <person name="Yoshida Y."/>
            <person name="Fujiwara M."/>
            <person name="Mori M."/>
            <person name="Tomita M."/>
            <person name="Arakawa K."/>
        </authorList>
    </citation>
    <scope>NUCLEOTIDE SEQUENCE [LARGE SCALE GENOMIC DNA]</scope>
</reference>
<dbReference type="EMBL" id="BGPR01194469">
    <property type="protein sequence ID" value="GBN00547.1"/>
    <property type="molecule type" value="Genomic_DNA"/>
</dbReference>
<dbReference type="EMBL" id="BGPR01194454">
    <property type="protein sequence ID" value="GBN00499.1"/>
    <property type="molecule type" value="Genomic_DNA"/>
</dbReference>
<comment type="caution">
    <text evidence="1">The sequence shown here is derived from an EMBL/GenBank/DDBJ whole genome shotgun (WGS) entry which is preliminary data.</text>
</comment>
<evidence type="ECO:0000313" key="2">
    <source>
        <dbReference type="EMBL" id="GBN00509.1"/>
    </source>
</evidence>
<accession>A0A4Y2KEU8</accession>
<evidence type="ECO:0000313" key="3">
    <source>
        <dbReference type="EMBL" id="GBN00520.1"/>
    </source>
</evidence>
<gene>
    <name evidence="1" type="ORF">AVEN_190039_1</name>
    <name evidence="4" type="ORF">AVEN_24026_1</name>
    <name evidence="2" type="ORF">AVEN_244474_1</name>
    <name evidence="3" type="ORF">AVEN_267886_1</name>
</gene>
<evidence type="ECO:0000313" key="5">
    <source>
        <dbReference type="Proteomes" id="UP000499080"/>
    </source>
</evidence>
<protein>
    <submittedName>
        <fullName evidence="1">Uncharacterized protein</fullName>
    </submittedName>
</protein>
<dbReference type="EMBL" id="BGPR01194460">
    <property type="protein sequence ID" value="GBN00520.1"/>
    <property type="molecule type" value="Genomic_DNA"/>
</dbReference>
<dbReference type="Proteomes" id="UP000499080">
    <property type="component" value="Unassembled WGS sequence"/>
</dbReference>
<dbReference type="EMBL" id="BGPR01194457">
    <property type="protein sequence ID" value="GBN00509.1"/>
    <property type="molecule type" value="Genomic_DNA"/>
</dbReference>